<dbReference type="Proteomes" id="UP000232488">
    <property type="component" value="Segment"/>
</dbReference>
<sequence>MSYSKSLVWKKSAEYNGIKYKRFPRSKEKIHQKNLKIIDLSNCSKTKMSNSELVEFILSTIPLKDIIKRTVSDTSLHSKIKKEHIALHMMNLPGSQLKRIGSKMGKELLKKHDIKKSNYKRTSKNDINGIVLFGKNYAISWVSRNTVNCNLTTKICKHKGKCKCLYKGGCGILKRCPPELKKKTL</sequence>
<reference evidence="1 2" key="1">
    <citation type="submission" date="2016-03" db="EMBL/GenBank/DDBJ databases">
        <title>Genome sequences of a Phycodnavirus, Heterosigma akashiwo virus strain 53.</title>
        <authorList>
            <person name="Ueki S."/>
            <person name="Ogura Y."/>
            <person name="Hayashi T."/>
        </authorList>
    </citation>
    <scope>NUCLEOTIDE SEQUENCE [LARGE SCALE GENOMIC DNA]</scope>
    <source>
        <strain evidence="1">HaV53</strain>
    </source>
</reference>
<organismHost>
    <name type="scientific">Heterosigma akashiwo</name>
    <name type="common">Chromophytic alga</name>
    <name type="synonym">Heterosigma carterae</name>
    <dbReference type="NCBI Taxonomy" id="2829"/>
</organismHost>
<keyword evidence="2" id="KW-1185">Reference proteome</keyword>
<organism evidence="1 2">
    <name type="scientific">Heterosigma akashiwo virus 01</name>
    <name type="common">HaV01</name>
    <dbReference type="NCBI Taxonomy" id="97195"/>
    <lineage>
        <taxon>Viruses</taxon>
        <taxon>Varidnaviria</taxon>
        <taxon>Bamfordvirae</taxon>
        <taxon>Nucleocytoviricota</taxon>
        <taxon>Megaviricetes</taxon>
        <taxon>Algavirales</taxon>
        <taxon>Phycodnaviridae</taxon>
        <taxon>Raphidovirus</taxon>
        <taxon>Raphidovirus japonicum</taxon>
    </lineage>
</organism>
<gene>
    <name evidence="1" type="primary">HaV53_ORF105</name>
</gene>
<evidence type="ECO:0000313" key="2">
    <source>
        <dbReference type="Proteomes" id="UP000232488"/>
    </source>
</evidence>
<accession>A0A1C9C579</accession>
<dbReference type="GeneID" id="37618486"/>
<dbReference type="KEGG" id="vg:37618486"/>
<dbReference type="RefSeq" id="YP_009507502.1">
    <property type="nucleotide sequence ID" value="NC_038553.1"/>
</dbReference>
<protein>
    <submittedName>
        <fullName evidence="1">Uncharacterized protein</fullName>
    </submittedName>
</protein>
<proteinExistence type="predicted"/>
<name>A0A1C9C579_HAV01</name>
<evidence type="ECO:0000313" key="1">
    <source>
        <dbReference type="EMBL" id="AOM63436.1"/>
    </source>
</evidence>
<dbReference type="EMBL" id="KX008963">
    <property type="protein sequence ID" value="AOM63436.1"/>
    <property type="molecule type" value="Genomic_DNA"/>
</dbReference>